<dbReference type="PANTHER" id="PTHR42724">
    <property type="entry name" value="TETRAACYLDISACCHARIDE 4'-KINASE"/>
    <property type="match status" value="1"/>
</dbReference>
<evidence type="ECO:0000256" key="11">
    <source>
        <dbReference type="ARBA" id="ARBA00023098"/>
    </source>
</evidence>
<evidence type="ECO:0000256" key="1">
    <source>
        <dbReference type="ARBA" id="ARBA00002274"/>
    </source>
</evidence>
<dbReference type="EMBL" id="ADMC01000027">
    <property type="protein sequence ID" value="EHP45969.1"/>
    <property type="molecule type" value="Genomic_DNA"/>
</dbReference>
<comment type="catalytic activity">
    <reaction evidence="13">
        <text>a lipid A disaccharide + ATP = a lipid IVA + ADP + H(+)</text>
        <dbReference type="Rhea" id="RHEA:67840"/>
        <dbReference type="ChEBI" id="CHEBI:15378"/>
        <dbReference type="ChEBI" id="CHEBI:30616"/>
        <dbReference type="ChEBI" id="CHEBI:176343"/>
        <dbReference type="ChEBI" id="CHEBI:176425"/>
        <dbReference type="ChEBI" id="CHEBI:456216"/>
        <dbReference type="EC" id="2.7.1.130"/>
    </reaction>
</comment>
<dbReference type="NCBIfam" id="TIGR00682">
    <property type="entry name" value="lpxK"/>
    <property type="match status" value="1"/>
</dbReference>
<sequence>MSFLYGIGVGIRNFLFNTGILKSKEFNIPVICVGNITVGGTGKTPHTEYLLSRLQNDFRVACLSRGYKRQTSGFQLATPHSNAEEIGDEPLQIKHKFPKVIVAVDENRVRGIEHLLALPERPEVIILDDAFQHRSVKAGKNIVLVDYNRPVFKDCLLPAGRLRETPKGLKRADYIIVSKCPPTLTPIEKRILFKHLKIKPYQQLFFTHQQYGPIRDINAQETPLHLDKNSYILCLTGIANPTPYIEHLKKFTPQIKELRYPDHHHFTSRDISEICTSFENIPYRDKYLFTTEKDLMRLKSWDLPENLKKKIFYIPVEPVFLNKQDVLLNELKDYVTKNK</sequence>
<name>H1DJW9_9BACT</name>
<evidence type="ECO:0000313" key="15">
    <source>
        <dbReference type="Proteomes" id="UP000004892"/>
    </source>
</evidence>
<dbReference type="GO" id="GO:0009029">
    <property type="term" value="F:lipid-A 4'-kinase activity"/>
    <property type="evidence" value="ECO:0007669"/>
    <property type="project" value="UniProtKB-UniRule"/>
</dbReference>
<dbReference type="HOGENOM" id="CLU_038816_6_0_10"/>
<dbReference type="PATRIC" id="fig|742817.3.peg.2737"/>
<dbReference type="UniPathway" id="UPA00359">
    <property type="reaction ID" value="UER00482"/>
</dbReference>
<dbReference type="GO" id="GO:0005886">
    <property type="term" value="C:plasma membrane"/>
    <property type="evidence" value="ECO:0007669"/>
    <property type="project" value="TreeGrafter"/>
</dbReference>
<dbReference type="EC" id="2.7.1.130" evidence="3 13"/>
<organism evidence="14 15">
    <name type="scientific">Odoribacter laneus YIT 12061</name>
    <dbReference type="NCBI Taxonomy" id="742817"/>
    <lineage>
        <taxon>Bacteria</taxon>
        <taxon>Pseudomonadati</taxon>
        <taxon>Bacteroidota</taxon>
        <taxon>Bacteroidia</taxon>
        <taxon>Bacteroidales</taxon>
        <taxon>Odoribacteraceae</taxon>
        <taxon>Odoribacter</taxon>
    </lineage>
</organism>
<dbReference type="GO" id="GO:0005524">
    <property type="term" value="F:ATP binding"/>
    <property type="evidence" value="ECO:0007669"/>
    <property type="project" value="UniProtKB-UniRule"/>
</dbReference>
<feature type="binding site" evidence="13">
    <location>
        <begin position="37"/>
        <end position="44"/>
    </location>
    <ligand>
        <name>ATP</name>
        <dbReference type="ChEBI" id="CHEBI:30616"/>
    </ligand>
</feature>
<evidence type="ECO:0000256" key="10">
    <source>
        <dbReference type="ARBA" id="ARBA00022840"/>
    </source>
</evidence>
<evidence type="ECO:0000256" key="6">
    <source>
        <dbReference type="ARBA" id="ARBA00022556"/>
    </source>
</evidence>
<proteinExistence type="inferred from homology"/>
<keyword evidence="7 13" id="KW-0808">Transferase</keyword>
<evidence type="ECO:0000256" key="3">
    <source>
        <dbReference type="ARBA" id="ARBA00012071"/>
    </source>
</evidence>
<comment type="similarity">
    <text evidence="13">Belongs to the LpxK family.</text>
</comment>
<evidence type="ECO:0000256" key="5">
    <source>
        <dbReference type="ARBA" id="ARBA00022516"/>
    </source>
</evidence>
<dbReference type="AlphaFoldDB" id="H1DJW9"/>
<comment type="function">
    <text evidence="1 13">Transfers the gamma-phosphate of ATP to the 4'-position of a tetraacyldisaccharide 1-phosphate intermediate (termed DS-1-P) to form tetraacyldisaccharide 1,4'-bis-phosphate (lipid IVA).</text>
</comment>
<accession>H1DJW9</accession>
<dbReference type="GO" id="GO:0009245">
    <property type="term" value="P:lipid A biosynthetic process"/>
    <property type="evidence" value="ECO:0007669"/>
    <property type="project" value="UniProtKB-UniRule"/>
</dbReference>
<evidence type="ECO:0000256" key="4">
    <source>
        <dbReference type="ARBA" id="ARBA00016436"/>
    </source>
</evidence>
<dbReference type="GO" id="GO:0009244">
    <property type="term" value="P:lipopolysaccharide core region biosynthetic process"/>
    <property type="evidence" value="ECO:0007669"/>
    <property type="project" value="TreeGrafter"/>
</dbReference>
<comment type="caution">
    <text evidence="14">The sequence shown here is derived from an EMBL/GenBank/DDBJ whole genome shotgun (WGS) entry which is preliminary data.</text>
</comment>
<keyword evidence="8 13" id="KW-0547">Nucleotide-binding</keyword>
<keyword evidence="6 13" id="KW-0441">Lipid A biosynthesis</keyword>
<dbReference type="InterPro" id="IPR027417">
    <property type="entry name" value="P-loop_NTPase"/>
</dbReference>
<dbReference type="SUPFAM" id="SSF52540">
    <property type="entry name" value="P-loop containing nucleoside triphosphate hydrolases"/>
    <property type="match status" value="1"/>
</dbReference>
<evidence type="ECO:0000256" key="7">
    <source>
        <dbReference type="ARBA" id="ARBA00022679"/>
    </source>
</evidence>
<keyword evidence="5 13" id="KW-0444">Lipid biosynthesis</keyword>
<evidence type="ECO:0000313" key="14">
    <source>
        <dbReference type="EMBL" id="EHP45969.1"/>
    </source>
</evidence>
<keyword evidence="15" id="KW-1185">Reference proteome</keyword>
<protein>
    <recommendedName>
        <fullName evidence="4 13">Tetraacyldisaccharide 4'-kinase</fullName>
        <ecNumber evidence="3 13">2.7.1.130</ecNumber>
    </recommendedName>
    <alternativeName>
        <fullName evidence="12 13">Lipid A 4'-kinase</fullName>
    </alternativeName>
</protein>
<keyword evidence="11 13" id="KW-0443">Lipid metabolism</keyword>
<comment type="pathway">
    <text evidence="2 13">Glycolipid biosynthesis; lipid IV(A) biosynthesis; lipid IV(A) from (3R)-3-hydroxytetradecanoyl-[acyl-carrier-protein] and UDP-N-acetyl-alpha-D-glucosamine: step 6/6.</text>
</comment>
<keyword evidence="9 13" id="KW-0418">Kinase</keyword>
<dbReference type="STRING" id="742817.HMPREF9449_02555"/>
<dbReference type="PANTHER" id="PTHR42724:SF1">
    <property type="entry name" value="TETRAACYLDISACCHARIDE 4'-KINASE, MITOCHONDRIAL-RELATED"/>
    <property type="match status" value="1"/>
</dbReference>
<gene>
    <name evidence="13" type="primary">lpxK</name>
    <name evidence="14" type="ORF">HMPREF9449_02555</name>
</gene>
<dbReference type="HAMAP" id="MF_00409">
    <property type="entry name" value="LpxK"/>
    <property type="match status" value="1"/>
</dbReference>
<reference evidence="14 15" key="1">
    <citation type="submission" date="2012-01" db="EMBL/GenBank/DDBJ databases">
        <title>The Genome Sequence of Odoribacter laneus YIT 12061.</title>
        <authorList>
            <consortium name="The Broad Institute Genome Sequencing Platform"/>
            <person name="Earl A."/>
            <person name="Ward D."/>
            <person name="Feldgarden M."/>
            <person name="Gevers D."/>
            <person name="Morotomi M."/>
            <person name="Young S.K."/>
            <person name="Zeng Q."/>
            <person name="Gargeya S."/>
            <person name="Fitzgerald M."/>
            <person name="Haas B."/>
            <person name="Abouelleil A."/>
            <person name="Alvarado L."/>
            <person name="Arachchi H.M."/>
            <person name="Berlin A."/>
            <person name="Chapman S.B."/>
            <person name="Gearin G."/>
            <person name="Goldberg J."/>
            <person name="Griggs A."/>
            <person name="Gujja S."/>
            <person name="Hansen M."/>
            <person name="Heiman D."/>
            <person name="Howarth C."/>
            <person name="Larimer J."/>
            <person name="Lui A."/>
            <person name="MacDonald P.J.P."/>
            <person name="McCowen C."/>
            <person name="Montmayeur A."/>
            <person name="Murphy C."/>
            <person name="Neiman D."/>
            <person name="Pearson M."/>
            <person name="Priest M."/>
            <person name="Roberts A."/>
            <person name="Saif S."/>
            <person name="Shea T."/>
            <person name="Sisk P."/>
            <person name="Stolte C."/>
            <person name="Sykes S."/>
            <person name="Wortman J."/>
            <person name="Nusbaum C."/>
            <person name="Birren B."/>
        </authorList>
    </citation>
    <scope>NUCLEOTIDE SEQUENCE [LARGE SCALE GENOMIC DNA]</scope>
    <source>
        <strain evidence="14 15">YIT 12061</strain>
    </source>
</reference>
<evidence type="ECO:0000256" key="13">
    <source>
        <dbReference type="HAMAP-Rule" id="MF_00409"/>
    </source>
</evidence>
<dbReference type="Proteomes" id="UP000004892">
    <property type="component" value="Unassembled WGS sequence"/>
</dbReference>
<dbReference type="eggNOG" id="COG1663">
    <property type="taxonomic scope" value="Bacteria"/>
</dbReference>
<dbReference type="Pfam" id="PF02606">
    <property type="entry name" value="LpxK"/>
    <property type="match status" value="1"/>
</dbReference>
<evidence type="ECO:0000256" key="2">
    <source>
        <dbReference type="ARBA" id="ARBA00004870"/>
    </source>
</evidence>
<evidence type="ECO:0000256" key="12">
    <source>
        <dbReference type="ARBA" id="ARBA00029757"/>
    </source>
</evidence>
<evidence type="ECO:0000256" key="9">
    <source>
        <dbReference type="ARBA" id="ARBA00022777"/>
    </source>
</evidence>
<dbReference type="InterPro" id="IPR003758">
    <property type="entry name" value="LpxK"/>
</dbReference>
<keyword evidence="10 13" id="KW-0067">ATP-binding</keyword>
<evidence type="ECO:0000256" key="8">
    <source>
        <dbReference type="ARBA" id="ARBA00022741"/>
    </source>
</evidence>